<evidence type="ECO:0000256" key="3">
    <source>
        <dbReference type="ARBA" id="ARBA00022679"/>
    </source>
</evidence>
<keyword evidence="3 6" id="KW-0808">Transferase</keyword>
<dbReference type="Proteomes" id="UP001223646">
    <property type="component" value="Unassembled WGS sequence"/>
</dbReference>
<evidence type="ECO:0000256" key="4">
    <source>
        <dbReference type="ARBA" id="ARBA00022691"/>
    </source>
</evidence>
<dbReference type="EC" id="2.1.1.107" evidence="1"/>
<dbReference type="InterPro" id="IPR014777">
    <property type="entry name" value="4pyrrole_Mease_sub1"/>
</dbReference>
<dbReference type="NCBIfam" id="NF004790">
    <property type="entry name" value="PRK06136.1"/>
    <property type="match status" value="1"/>
</dbReference>
<dbReference type="PANTHER" id="PTHR45790:SF3">
    <property type="entry name" value="S-ADENOSYL-L-METHIONINE-DEPENDENT UROPORPHYRINOGEN III METHYLTRANSFERASE, CHLOROPLASTIC"/>
    <property type="match status" value="1"/>
</dbReference>
<comment type="similarity">
    <text evidence="6">Belongs to the precorrin methyltransferase family.</text>
</comment>
<dbReference type="InterPro" id="IPR000878">
    <property type="entry name" value="4pyrrol_Mease"/>
</dbReference>
<organism evidence="8 9">
    <name type="scientific">Corynebacterium amycolatum</name>
    <dbReference type="NCBI Taxonomy" id="43765"/>
    <lineage>
        <taxon>Bacteria</taxon>
        <taxon>Bacillati</taxon>
        <taxon>Actinomycetota</taxon>
        <taxon>Actinomycetes</taxon>
        <taxon>Mycobacteriales</taxon>
        <taxon>Corynebacteriaceae</taxon>
        <taxon>Corynebacterium</taxon>
    </lineage>
</organism>
<dbReference type="GO" id="GO:0006508">
    <property type="term" value="P:proteolysis"/>
    <property type="evidence" value="ECO:0007669"/>
    <property type="project" value="InterPro"/>
</dbReference>
<dbReference type="Gene3D" id="3.40.50.720">
    <property type="entry name" value="NAD(P)-binding Rossmann-like Domain"/>
    <property type="match status" value="1"/>
</dbReference>
<dbReference type="Gene3D" id="3.30.950.10">
    <property type="entry name" value="Methyltransferase, Cobalt-precorrin-4 Transmethylase, Domain 2"/>
    <property type="match status" value="1"/>
</dbReference>
<proteinExistence type="inferred from homology"/>
<dbReference type="GO" id="GO:0004190">
    <property type="term" value="F:aspartic-type endopeptidase activity"/>
    <property type="evidence" value="ECO:0007669"/>
    <property type="project" value="InterPro"/>
</dbReference>
<evidence type="ECO:0000313" key="8">
    <source>
        <dbReference type="EMBL" id="MEO3717517.1"/>
    </source>
</evidence>
<evidence type="ECO:0000256" key="2">
    <source>
        <dbReference type="ARBA" id="ARBA00022603"/>
    </source>
</evidence>
<accession>A0AAW9SLW8</accession>
<name>A0AAW9SLW8_CORAY</name>
<reference evidence="8" key="2">
    <citation type="submission" date="2024-05" db="EMBL/GenBank/DDBJ databases">
        <authorList>
            <person name="Wolfe A."/>
        </authorList>
    </citation>
    <scope>NUCLEOTIDE SEQUENCE</scope>
    <source>
        <strain evidence="8">UMB1064</strain>
    </source>
</reference>
<dbReference type="FunFam" id="3.40.1010.10:FF:000003">
    <property type="entry name" value="Putative Uroporphyrinogen-III C-methyltransferase"/>
    <property type="match status" value="1"/>
</dbReference>
<dbReference type="GO" id="GO:0032259">
    <property type="term" value="P:methylation"/>
    <property type="evidence" value="ECO:0007669"/>
    <property type="project" value="UniProtKB-KW"/>
</dbReference>
<dbReference type="InterPro" id="IPR006366">
    <property type="entry name" value="CobA/CysG_C"/>
</dbReference>
<dbReference type="GO" id="GO:0004851">
    <property type="term" value="F:uroporphyrin-III C-methyltransferase activity"/>
    <property type="evidence" value="ECO:0007669"/>
    <property type="project" value="UniProtKB-EC"/>
</dbReference>
<gene>
    <name evidence="8" type="primary">cobA</name>
    <name evidence="8" type="ORF">QP460_007945</name>
</gene>
<dbReference type="PANTHER" id="PTHR45790">
    <property type="entry name" value="SIROHEME SYNTHASE-RELATED"/>
    <property type="match status" value="1"/>
</dbReference>
<dbReference type="RefSeq" id="WP_070852401.1">
    <property type="nucleotide sequence ID" value="NZ_JASOMP010000001.1"/>
</dbReference>
<dbReference type="CDD" id="cd11642">
    <property type="entry name" value="SUMT"/>
    <property type="match status" value="1"/>
</dbReference>
<dbReference type="FunFam" id="3.30.950.10:FF:000001">
    <property type="entry name" value="Siroheme synthase"/>
    <property type="match status" value="1"/>
</dbReference>
<keyword evidence="5" id="KW-0627">Porphyrin biosynthesis</keyword>
<dbReference type="Pfam" id="PF13241">
    <property type="entry name" value="NAD_binding_7"/>
    <property type="match status" value="1"/>
</dbReference>
<dbReference type="PROSITE" id="PS50175">
    <property type="entry name" value="ASP_PROT_RETROV"/>
    <property type="match status" value="1"/>
</dbReference>
<keyword evidence="4" id="KW-0949">S-adenosyl-L-methionine</keyword>
<protein>
    <recommendedName>
        <fullName evidence="1">uroporphyrinogen-III C-methyltransferase</fullName>
        <ecNumber evidence="1">2.1.1.107</ecNumber>
    </recommendedName>
</protein>
<dbReference type="InterPro" id="IPR035996">
    <property type="entry name" value="4pyrrol_Methylase_sf"/>
</dbReference>
<evidence type="ECO:0000256" key="6">
    <source>
        <dbReference type="RuleBase" id="RU003960"/>
    </source>
</evidence>
<dbReference type="EMBL" id="JASOOY020000030">
    <property type="protein sequence ID" value="MEO3717517.1"/>
    <property type="molecule type" value="Genomic_DNA"/>
</dbReference>
<evidence type="ECO:0000313" key="9">
    <source>
        <dbReference type="Proteomes" id="UP001223646"/>
    </source>
</evidence>
<dbReference type="InterPro" id="IPR014776">
    <property type="entry name" value="4pyrrole_Mease_sub2"/>
</dbReference>
<sequence>MSLLLKDYGVLVIGGSTAAERVIPRLLDSGADVTVCEGGEVTTAIEAWAADGRISLTRTGFTEAMSWGKALMVCCDESLLREVTLEGHRRGILVDDETGTSSPLTPVALTGRRASRAGDLAGQVALVGGGPGDPGLITVEGRRLLRLADVVVADHLGPLSLLGDLEPDVEIIDAGKLPYGRAMAQERINELLVHRAREGYFVVRLKGGDPYIFGRGFEELQELQKAGVPVRVVPGITSALAVPGTIGIPVTMRGVNHEFTVVSGHVPPGHKTSLVNWDALGHMHGTIAIIMGVKNGPKIAEALMKAGRSPKTPAAVIQDGTLPNQRSLRCTLGELGEKMVEEAIKPPAVIVIGEVAGLDEGDE</sequence>
<dbReference type="Gene3D" id="3.40.1010.10">
    <property type="entry name" value="Cobalt-precorrin-4 Transmethylase, Domain 1"/>
    <property type="match status" value="1"/>
</dbReference>
<dbReference type="SUPFAM" id="SSF53790">
    <property type="entry name" value="Tetrapyrrole methylase"/>
    <property type="match status" value="1"/>
</dbReference>
<dbReference type="Pfam" id="PF00590">
    <property type="entry name" value="TP_methylase"/>
    <property type="match status" value="1"/>
</dbReference>
<comment type="caution">
    <text evidence="8">The sequence shown here is derived from an EMBL/GenBank/DDBJ whole genome shotgun (WGS) entry which is preliminary data.</text>
</comment>
<evidence type="ECO:0000259" key="7">
    <source>
        <dbReference type="PROSITE" id="PS50175"/>
    </source>
</evidence>
<dbReference type="PROSITE" id="PS00840">
    <property type="entry name" value="SUMT_2"/>
    <property type="match status" value="1"/>
</dbReference>
<dbReference type="NCBIfam" id="TIGR01469">
    <property type="entry name" value="cobA_cysG_Cterm"/>
    <property type="match status" value="1"/>
</dbReference>
<dbReference type="InterPro" id="IPR050161">
    <property type="entry name" value="Siro_Cobalamin_biosynth"/>
</dbReference>
<evidence type="ECO:0000256" key="5">
    <source>
        <dbReference type="ARBA" id="ARBA00023244"/>
    </source>
</evidence>
<keyword evidence="2 6" id="KW-0489">Methyltransferase</keyword>
<evidence type="ECO:0000256" key="1">
    <source>
        <dbReference type="ARBA" id="ARBA00012162"/>
    </source>
</evidence>
<dbReference type="AlphaFoldDB" id="A0AAW9SLW8"/>
<reference evidence="8" key="1">
    <citation type="submission" date="2023-05" db="EMBL/GenBank/DDBJ databases">
        <authorList>
            <person name="Du J."/>
        </authorList>
    </citation>
    <scope>NUCLEOTIDE SEQUENCE</scope>
    <source>
        <strain evidence="8">UMB1064</strain>
    </source>
</reference>
<dbReference type="InterPro" id="IPR003043">
    <property type="entry name" value="Uropor_MeTrfase_CS"/>
</dbReference>
<dbReference type="GO" id="GO:0019354">
    <property type="term" value="P:siroheme biosynthetic process"/>
    <property type="evidence" value="ECO:0007669"/>
    <property type="project" value="InterPro"/>
</dbReference>
<feature type="domain" description="Peptidase A2" evidence="7">
    <location>
        <begin position="23"/>
        <end position="114"/>
    </location>
</feature>
<dbReference type="InterPro" id="IPR001995">
    <property type="entry name" value="Peptidase_A2_cat"/>
</dbReference>